<keyword evidence="3" id="KW-1185">Reference proteome</keyword>
<evidence type="ECO:0000313" key="3">
    <source>
        <dbReference type="Proteomes" id="UP000033558"/>
    </source>
</evidence>
<dbReference type="Pfam" id="PF01381">
    <property type="entry name" value="HTH_3"/>
    <property type="match status" value="1"/>
</dbReference>
<dbReference type="PATRIC" id="fig|1218492.5.peg.766"/>
<protein>
    <recommendedName>
        <fullName evidence="1">HTH cro/C1-type domain-containing protein</fullName>
    </recommendedName>
</protein>
<proteinExistence type="predicted"/>
<dbReference type="HOGENOM" id="CLU_066192_29_2_9"/>
<dbReference type="GO" id="GO:0003677">
    <property type="term" value="F:DNA binding"/>
    <property type="evidence" value="ECO:0007669"/>
    <property type="project" value="InterPro"/>
</dbReference>
<dbReference type="EMBL" id="JXJQ01000006">
    <property type="protein sequence ID" value="KJY62424.1"/>
    <property type="molecule type" value="Genomic_DNA"/>
</dbReference>
<dbReference type="AlphaFoldDB" id="A0A0F4LVV9"/>
<dbReference type="SUPFAM" id="SSF47413">
    <property type="entry name" value="lambda repressor-like DNA-binding domains"/>
    <property type="match status" value="1"/>
</dbReference>
<dbReference type="STRING" id="1218492.JG30_06350"/>
<dbReference type="CDD" id="cd00093">
    <property type="entry name" value="HTH_XRE"/>
    <property type="match status" value="1"/>
</dbReference>
<gene>
    <name evidence="2" type="ORF">JG30_06350</name>
</gene>
<dbReference type="Proteomes" id="UP000033558">
    <property type="component" value="Unassembled WGS sequence"/>
</dbReference>
<dbReference type="InterPro" id="IPR010982">
    <property type="entry name" value="Lambda_DNA-bd_dom_sf"/>
</dbReference>
<sequence>MRVLNIVIVIKDSRHKYQMSQSDLGLKGGLLQTNISDIEHGADPTWNKMAKLAKVLDLKTEDLLPK</sequence>
<dbReference type="RefSeq" id="WP_071236999.1">
    <property type="nucleotide sequence ID" value="NZ_JBHSZT010000001.1"/>
</dbReference>
<name>A0A0F4LVV9_9LACO</name>
<evidence type="ECO:0000313" key="2">
    <source>
        <dbReference type="EMBL" id="KJY62424.1"/>
    </source>
</evidence>
<dbReference type="PROSITE" id="PS50943">
    <property type="entry name" value="HTH_CROC1"/>
    <property type="match status" value="1"/>
</dbReference>
<accession>A0A0F4LVV9</accession>
<dbReference type="SMART" id="SM00530">
    <property type="entry name" value="HTH_XRE"/>
    <property type="match status" value="1"/>
</dbReference>
<dbReference type="InterPro" id="IPR001387">
    <property type="entry name" value="Cro/C1-type_HTH"/>
</dbReference>
<reference evidence="2 3" key="1">
    <citation type="submission" date="2015-01" db="EMBL/GenBank/DDBJ databases">
        <title>Comparative genomics of the lactic acid bacteria isolated from the honey bee gut.</title>
        <authorList>
            <person name="Ellegaard K.M."/>
            <person name="Tamarit D."/>
            <person name="Javelind E."/>
            <person name="Olofsson T."/>
            <person name="Andersson S.G."/>
            <person name="Vasquez A."/>
        </authorList>
    </citation>
    <scope>NUCLEOTIDE SEQUENCE [LARGE SCALE GENOMIC DNA]</scope>
    <source>
        <strain evidence="2 3">Bin4</strain>
    </source>
</reference>
<comment type="caution">
    <text evidence="2">The sequence shown here is derived from an EMBL/GenBank/DDBJ whole genome shotgun (WGS) entry which is preliminary data.</text>
</comment>
<dbReference type="OrthoDB" id="9812495at2"/>
<organism evidence="2 3">
    <name type="scientific">Bombilactobacillus mellifer</name>
    <dbReference type="NCBI Taxonomy" id="1218492"/>
    <lineage>
        <taxon>Bacteria</taxon>
        <taxon>Bacillati</taxon>
        <taxon>Bacillota</taxon>
        <taxon>Bacilli</taxon>
        <taxon>Lactobacillales</taxon>
        <taxon>Lactobacillaceae</taxon>
        <taxon>Bombilactobacillus</taxon>
    </lineage>
</organism>
<dbReference type="Gene3D" id="1.10.260.40">
    <property type="entry name" value="lambda repressor-like DNA-binding domains"/>
    <property type="match status" value="1"/>
</dbReference>
<evidence type="ECO:0000259" key="1">
    <source>
        <dbReference type="PROSITE" id="PS50943"/>
    </source>
</evidence>
<feature type="domain" description="HTH cro/C1-type" evidence="1">
    <location>
        <begin position="10"/>
        <end position="63"/>
    </location>
</feature>